<dbReference type="GO" id="GO:0005739">
    <property type="term" value="C:mitochondrion"/>
    <property type="evidence" value="ECO:0007669"/>
    <property type="project" value="TreeGrafter"/>
</dbReference>
<proteinExistence type="predicted"/>
<evidence type="ECO:0000313" key="3">
    <source>
        <dbReference type="EMBL" id="KAF5396555.1"/>
    </source>
</evidence>
<protein>
    <submittedName>
        <fullName evidence="3">Uncharacterized protein</fullName>
    </submittedName>
</protein>
<keyword evidence="1" id="KW-0489">Methyltransferase</keyword>
<evidence type="ECO:0000313" key="4">
    <source>
        <dbReference type="Proteomes" id="UP000748531"/>
    </source>
</evidence>
<dbReference type="AlphaFoldDB" id="A0A8J4SJW3"/>
<dbReference type="Proteomes" id="UP000748531">
    <property type="component" value="Unassembled WGS sequence"/>
</dbReference>
<reference evidence="3" key="1">
    <citation type="submission" date="2019-05" db="EMBL/GenBank/DDBJ databases">
        <title>Annotation for the trematode Paragonimus heterotremus.</title>
        <authorList>
            <person name="Choi Y.-J."/>
        </authorList>
    </citation>
    <scope>NUCLEOTIDE SEQUENCE</scope>
    <source>
        <strain evidence="3">LC</strain>
    </source>
</reference>
<dbReference type="GO" id="GO:0032259">
    <property type="term" value="P:methylation"/>
    <property type="evidence" value="ECO:0007669"/>
    <property type="project" value="UniProtKB-KW"/>
</dbReference>
<keyword evidence="2" id="KW-0808">Transferase</keyword>
<name>A0A8J4SJW3_9TREM</name>
<dbReference type="OrthoDB" id="16816at2759"/>
<evidence type="ECO:0000256" key="2">
    <source>
        <dbReference type="ARBA" id="ARBA00022679"/>
    </source>
</evidence>
<dbReference type="InterPro" id="IPR050602">
    <property type="entry name" value="Malonyl-ACP_OMT"/>
</dbReference>
<dbReference type="EMBL" id="LUCH01007870">
    <property type="protein sequence ID" value="KAF5396555.1"/>
    <property type="molecule type" value="Genomic_DNA"/>
</dbReference>
<evidence type="ECO:0000256" key="1">
    <source>
        <dbReference type="ARBA" id="ARBA00022603"/>
    </source>
</evidence>
<dbReference type="GO" id="GO:0032981">
    <property type="term" value="P:mitochondrial respiratory chain complex I assembly"/>
    <property type="evidence" value="ECO:0007669"/>
    <property type="project" value="TreeGrafter"/>
</dbReference>
<dbReference type="PANTHER" id="PTHR13090:SF1">
    <property type="entry name" value="ARGININE-HYDROXYLASE NDUFAF5, MITOCHONDRIAL"/>
    <property type="match status" value="1"/>
</dbReference>
<sequence length="139" mass="15704">MSASDTLFELRVALQLAEVERIGGFYPHISPFVDNVDLGELLHRVGFNLITLDIEELVVHYPDMFCLMDDLRGMGESNAAFNRPIQVHRDVLFAASAIYDGGFKVTVGMYFSILCQGISQILKFLVRPWCYIAFTSFCN</sequence>
<comment type="caution">
    <text evidence="3">The sequence shown here is derived from an EMBL/GenBank/DDBJ whole genome shotgun (WGS) entry which is preliminary data.</text>
</comment>
<dbReference type="GO" id="GO:0008168">
    <property type="term" value="F:methyltransferase activity"/>
    <property type="evidence" value="ECO:0007669"/>
    <property type="project" value="UniProtKB-KW"/>
</dbReference>
<accession>A0A8J4SJW3</accession>
<keyword evidence="4" id="KW-1185">Reference proteome</keyword>
<gene>
    <name evidence="3" type="ORF">PHET_10285</name>
</gene>
<organism evidence="3 4">
    <name type="scientific">Paragonimus heterotremus</name>
    <dbReference type="NCBI Taxonomy" id="100268"/>
    <lineage>
        <taxon>Eukaryota</taxon>
        <taxon>Metazoa</taxon>
        <taxon>Spiralia</taxon>
        <taxon>Lophotrochozoa</taxon>
        <taxon>Platyhelminthes</taxon>
        <taxon>Trematoda</taxon>
        <taxon>Digenea</taxon>
        <taxon>Plagiorchiida</taxon>
        <taxon>Troglotremata</taxon>
        <taxon>Troglotrematidae</taxon>
        <taxon>Paragonimus</taxon>
    </lineage>
</organism>
<dbReference type="PANTHER" id="PTHR13090">
    <property type="entry name" value="ARGININE-HYDROXYLASE NDUFAF5, MITOCHONDRIAL"/>
    <property type="match status" value="1"/>
</dbReference>